<dbReference type="CDD" id="cd17535">
    <property type="entry name" value="REC_NarL-like"/>
    <property type="match status" value="1"/>
</dbReference>
<dbReference type="InterPro" id="IPR039420">
    <property type="entry name" value="WalR-like"/>
</dbReference>
<dbReference type="GO" id="GO:0003677">
    <property type="term" value="F:DNA binding"/>
    <property type="evidence" value="ECO:0007669"/>
    <property type="project" value="UniProtKB-KW"/>
</dbReference>
<dbReference type="SMART" id="SM00421">
    <property type="entry name" value="HTH_LUXR"/>
    <property type="match status" value="1"/>
</dbReference>
<dbReference type="SMART" id="SM00448">
    <property type="entry name" value="REC"/>
    <property type="match status" value="1"/>
</dbReference>
<dbReference type="GO" id="GO:0006355">
    <property type="term" value="P:regulation of DNA-templated transcription"/>
    <property type="evidence" value="ECO:0007669"/>
    <property type="project" value="InterPro"/>
</dbReference>
<reference evidence="7 8" key="1">
    <citation type="submission" date="2018-05" db="EMBL/GenBank/DDBJ databases">
        <title>Evolution of GPA BGCs.</title>
        <authorList>
            <person name="Waglechner N."/>
            <person name="Wright G.D."/>
        </authorList>
    </citation>
    <scope>NUCLEOTIDE SEQUENCE [LARGE SCALE GENOMIC DNA]</scope>
    <source>
        <strain evidence="7 8">A82846</strain>
    </source>
</reference>
<evidence type="ECO:0000313" key="8">
    <source>
        <dbReference type="Proteomes" id="UP000287547"/>
    </source>
</evidence>
<dbReference type="Pfam" id="PF00196">
    <property type="entry name" value="GerE"/>
    <property type="match status" value="1"/>
</dbReference>
<proteinExistence type="predicted"/>
<dbReference type="PROSITE" id="PS50110">
    <property type="entry name" value="RESPONSE_REGULATORY"/>
    <property type="match status" value="1"/>
</dbReference>
<dbReference type="PANTHER" id="PTHR43214:SF43">
    <property type="entry name" value="TWO-COMPONENT RESPONSE REGULATOR"/>
    <property type="match status" value="1"/>
</dbReference>
<evidence type="ECO:0000259" key="6">
    <source>
        <dbReference type="PROSITE" id="PS50110"/>
    </source>
</evidence>
<accession>A0A428YBD2</accession>
<dbReference type="PANTHER" id="PTHR43214">
    <property type="entry name" value="TWO-COMPONENT RESPONSE REGULATOR"/>
    <property type="match status" value="1"/>
</dbReference>
<feature type="region of interest" description="Disordered" evidence="4">
    <location>
        <begin position="1"/>
        <end position="21"/>
    </location>
</feature>
<dbReference type="Gene3D" id="3.40.50.2300">
    <property type="match status" value="1"/>
</dbReference>
<dbReference type="InterPro" id="IPR011006">
    <property type="entry name" value="CheY-like_superfamily"/>
</dbReference>
<evidence type="ECO:0000313" key="7">
    <source>
        <dbReference type="EMBL" id="RSM64812.1"/>
    </source>
</evidence>
<organism evidence="7 8">
    <name type="scientific">Kibdelosporangium aridum</name>
    <dbReference type="NCBI Taxonomy" id="2030"/>
    <lineage>
        <taxon>Bacteria</taxon>
        <taxon>Bacillati</taxon>
        <taxon>Actinomycetota</taxon>
        <taxon>Actinomycetes</taxon>
        <taxon>Pseudonocardiales</taxon>
        <taxon>Pseudonocardiaceae</taxon>
        <taxon>Kibdelosporangium</taxon>
    </lineage>
</organism>
<keyword evidence="1 3" id="KW-0597">Phosphoprotein</keyword>
<dbReference type="EMBL" id="QHKI01000093">
    <property type="protein sequence ID" value="RSM64812.1"/>
    <property type="molecule type" value="Genomic_DNA"/>
</dbReference>
<evidence type="ECO:0008006" key="9">
    <source>
        <dbReference type="Google" id="ProtNLM"/>
    </source>
</evidence>
<dbReference type="Proteomes" id="UP000287547">
    <property type="component" value="Unassembled WGS sequence"/>
</dbReference>
<evidence type="ECO:0000256" key="2">
    <source>
        <dbReference type="ARBA" id="ARBA00023125"/>
    </source>
</evidence>
<evidence type="ECO:0000259" key="5">
    <source>
        <dbReference type="PROSITE" id="PS50043"/>
    </source>
</evidence>
<dbReference type="InterPro" id="IPR058245">
    <property type="entry name" value="NreC/VraR/RcsB-like_REC"/>
</dbReference>
<gene>
    <name evidence="7" type="ORF">DMH04_50765</name>
</gene>
<dbReference type="AlphaFoldDB" id="A0A428YBD2"/>
<dbReference type="PROSITE" id="PS50043">
    <property type="entry name" value="HTH_LUXR_2"/>
    <property type="match status" value="1"/>
</dbReference>
<name>A0A428YBD2_KIBAR</name>
<evidence type="ECO:0000256" key="4">
    <source>
        <dbReference type="SAM" id="MobiDB-lite"/>
    </source>
</evidence>
<evidence type="ECO:0000256" key="1">
    <source>
        <dbReference type="ARBA" id="ARBA00022553"/>
    </source>
</evidence>
<feature type="modified residue" description="4-aspartylphosphate" evidence="3">
    <location>
        <position position="78"/>
    </location>
</feature>
<keyword evidence="2" id="KW-0238">DNA-binding</keyword>
<dbReference type="PRINTS" id="PR00038">
    <property type="entry name" value="HTHLUXR"/>
</dbReference>
<dbReference type="GO" id="GO:0000160">
    <property type="term" value="P:phosphorelay signal transduction system"/>
    <property type="evidence" value="ECO:0007669"/>
    <property type="project" value="InterPro"/>
</dbReference>
<dbReference type="InterPro" id="IPR000792">
    <property type="entry name" value="Tscrpt_reg_LuxR_C"/>
</dbReference>
<dbReference type="InterPro" id="IPR001789">
    <property type="entry name" value="Sig_transdc_resp-reg_receiver"/>
</dbReference>
<dbReference type="SUPFAM" id="SSF52172">
    <property type="entry name" value="CheY-like"/>
    <property type="match status" value="1"/>
</dbReference>
<comment type="caution">
    <text evidence="7">The sequence shown here is derived from an EMBL/GenBank/DDBJ whole genome shotgun (WGS) entry which is preliminary data.</text>
</comment>
<feature type="domain" description="Response regulatory" evidence="6">
    <location>
        <begin position="27"/>
        <end position="150"/>
    </location>
</feature>
<protein>
    <recommendedName>
        <fullName evidence="9">DNA-binding response regulator</fullName>
    </recommendedName>
</protein>
<dbReference type="SUPFAM" id="SSF46894">
    <property type="entry name" value="C-terminal effector domain of the bipartite response regulators"/>
    <property type="match status" value="1"/>
</dbReference>
<sequence length="254" mass="27418">MNPPPQSHITGNQMTDEPGAPADASLSVVIVENHPLYRKGLRSQFETDSAITVIAEFDNAAEAVREVLRLRPSVVLMDLHLPWTSGMRATYCGAQAITEIRQDWPAANIAVITMFDDEERVREALKAGARSYVSKDGEPDEVIHVVRLTAQGIAVLNREASEVVKKILPHARNGFTSFSELGTRENEQLTLAAAGATDRQIAAKLSLAPKTVANYWTNIRTKLGVPSREAAVELARANGFQPGEPAPGSSGDPG</sequence>
<dbReference type="Pfam" id="PF00072">
    <property type="entry name" value="Response_reg"/>
    <property type="match status" value="1"/>
</dbReference>
<feature type="domain" description="HTH luxR-type" evidence="5">
    <location>
        <begin position="174"/>
        <end position="239"/>
    </location>
</feature>
<evidence type="ECO:0000256" key="3">
    <source>
        <dbReference type="PROSITE-ProRule" id="PRU00169"/>
    </source>
</evidence>
<dbReference type="OrthoDB" id="118459at2"/>
<dbReference type="CDD" id="cd06170">
    <property type="entry name" value="LuxR_C_like"/>
    <property type="match status" value="1"/>
</dbReference>
<dbReference type="InterPro" id="IPR016032">
    <property type="entry name" value="Sig_transdc_resp-reg_C-effctor"/>
</dbReference>